<protein>
    <submittedName>
        <fullName evidence="1">Uncharacterized protein</fullName>
    </submittedName>
</protein>
<evidence type="ECO:0000313" key="1">
    <source>
        <dbReference type="EMBL" id="JAH23400.1"/>
    </source>
</evidence>
<accession>A0A0E9R4L1</accession>
<sequence length="39" mass="4560">MVVFFGMVGVLICKYIVLECEMMYNIPGICFCFIISLRY</sequence>
<dbReference type="EMBL" id="GBXM01085177">
    <property type="protein sequence ID" value="JAH23400.1"/>
    <property type="molecule type" value="Transcribed_RNA"/>
</dbReference>
<reference evidence="1" key="1">
    <citation type="submission" date="2014-11" db="EMBL/GenBank/DDBJ databases">
        <authorList>
            <person name="Amaro Gonzalez C."/>
        </authorList>
    </citation>
    <scope>NUCLEOTIDE SEQUENCE</scope>
</reference>
<reference evidence="1" key="2">
    <citation type="journal article" date="2015" name="Fish Shellfish Immunol.">
        <title>Early steps in the European eel (Anguilla anguilla)-Vibrio vulnificus interaction in the gills: Role of the RtxA13 toxin.</title>
        <authorList>
            <person name="Callol A."/>
            <person name="Pajuelo D."/>
            <person name="Ebbesson L."/>
            <person name="Teles M."/>
            <person name="MacKenzie S."/>
            <person name="Amaro C."/>
        </authorList>
    </citation>
    <scope>NUCLEOTIDE SEQUENCE</scope>
</reference>
<proteinExistence type="predicted"/>
<dbReference type="AlphaFoldDB" id="A0A0E9R4L1"/>
<organism evidence="1">
    <name type="scientific">Anguilla anguilla</name>
    <name type="common">European freshwater eel</name>
    <name type="synonym">Muraena anguilla</name>
    <dbReference type="NCBI Taxonomy" id="7936"/>
    <lineage>
        <taxon>Eukaryota</taxon>
        <taxon>Metazoa</taxon>
        <taxon>Chordata</taxon>
        <taxon>Craniata</taxon>
        <taxon>Vertebrata</taxon>
        <taxon>Euteleostomi</taxon>
        <taxon>Actinopterygii</taxon>
        <taxon>Neopterygii</taxon>
        <taxon>Teleostei</taxon>
        <taxon>Anguilliformes</taxon>
        <taxon>Anguillidae</taxon>
        <taxon>Anguilla</taxon>
    </lineage>
</organism>
<name>A0A0E9R4L1_ANGAN</name>